<accession>A0A1S9M291</accession>
<reference evidence="2 5" key="2">
    <citation type="journal article" date="2023" name="Int. J. Syst. Evol. Microbiol.">
        <title>The observation of taxonomic boundaries for the 16SrII and 16SrXXV phytoplasmas using genome-based delimitation.</title>
        <authorList>
            <person name="Rodrigues Jardim B."/>
            <person name="Tran-Nguyen L.T.T."/>
            <person name="Gambley C."/>
            <person name="Al-Sadi A.M."/>
            <person name="Al-Subhi A.M."/>
            <person name="Foissac X."/>
            <person name="Salar P."/>
            <person name="Cai H."/>
            <person name="Yang J.Y."/>
            <person name="Davis R."/>
            <person name="Jones L."/>
            <person name="Rodoni B."/>
            <person name="Constable F.E."/>
        </authorList>
    </citation>
    <scope>NUCLEOTIDE SEQUENCE [LARGE SCALE GENOMIC DNA]</scope>
    <source>
        <strain evidence="2">BAWM-OMN-P75</strain>
    </source>
</reference>
<dbReference type="Proteomes" id="UP000189722">
    <property type="component" value="Unassembled WGS sequence"/>
</dbReference>
<proteinExistence type="predicted"/>
<dbReference type="Pfam" id="PF12113">
    <property type="entry name" value="SVM_signal"/>
    <property type="match status" value="1"/>
</dbReference>
<evidence type="ECO:0000313" key="2">
    <source>
        <dbReference type="EMBL" id="MEK0309038.1"/>
    </source>
</evidence>
<dbReference type="Proteomes" id="UP001383392">
    <property type="component" value="Unassembled WGS sequence"/>
</dbReference>
<dbReference type="EMBL" id="MWKN01000033">
    <property type="protein sequence ID" value="OOP59203.1"/>
    <property type="molecule type" value="Genomic_DNA"/>
</dbReference>
<comment type="caution">
    <text evidence="3">The sequence shown here is derived from an EMBL/GenBank/DDBJ whole genome shotgun (WGS) entry which is preliminary data.</text>
</comment>
<organism evidence="3 4">
    <name type="scientific">Candidatus Phytoplasma citri</name>
    <dbReference type="NCBI Taxonomy" id="180978"/>
    <lineage>
        <taxon>Bacteria</taxon>
        <taxon>Bacillati</taxon>
        <taxon>Mycoplasmatota</taxon>
        <taxon>Mollicutes</taxon>
        <taxon>Acholeplasmatales</taxon>
        <taxon>Acholeplasmataceae</taxon>
        <taxon>Candidatus Phytoplasma</taxon>
        <taxon>16SrII (Peanut WB group)</taxon>
    </lineage>
</organism>
<reference evidence="3 4" key="1">
    <citation type="submission" date="2017-02" db="EMBL/GenBank/DDBJ databases">
        <title>A draft genome of 'Candidatus Phytoplasma aurantifolia' the agent of the witches-broom disease of lime.</title>
        <authorList>
            <person name="Foissac X."/>
            <person name="Carle P."/>
        </authorList>
    </citation>
    <scope>NUCLEOTIDE SEQUENCE [LARGE SCALE GENOMIC DNA]</scope>
    <source>
        <strain evidence="3 4">WBDL</strain>
    </source>
</reference>
<evidence type="ECO:0000313" key="3">
    <source>
        <dbReference type="EMBL" id="OOP59203.1"/>
    </source>
</evidence>
<evidence type="ECO:0000259" key="1">
    <source>
        <dbReference type="Pfam" id="PF12113"/>
    </source>
</evidence>
<gene>
    <name evidence="3" type="ORF">B2G44_01135</name>
    <name evidence="2" type="ORF">OC712_00860</name>
</gene>
<protein>
    <submittedName>
        <fullName evidence="2">SVM family protein</fullName>
    </submittedName>
</protein>
<sequence>MFKLQNKSKIIIIYLFIFLGLLLINNNQVIAMENNNSLDLIASEHLIIINNKIWDFSVKKQELFIWSSSCKEQKTKSILNKRYFRYVNLIKNLEEQRNSIINRGYYNNPILIQLINDFNQQLFQLNRNFLR</sequence>
<evidence type="ECO:0000313" key="5">
    <source>
        <dbReference type="Proteomes" id="UP001383392"/>
    </source>
</evidence>
<dbReference type="InterPro" id="IPR021970">
    <property type="entry name" value="SVM_signal"/>
</dbReference>
<dbReference type="OrthoDB" id="9869497at2"/>
<dbReference type="EMBL" id="JAOSJG010000006">
    <property type="protein sequence ID" value="MEK0309038.1"/>
    <property type="molecule type" value="Genomic_DNA"/>
</dbReference>
<dbReference type="RefSeq" id="WP_078123023.1">
    <property type="nucleotide sequence ID" value="NZ_JAOSJG010000006.1"/>
</dbReference>
<feature type="domain" description="Sequence-variable mosaic (SVM) signal sequence" evidence="1">
    <location>
        <begin position="1"/>
        <end position="32"/>
    </location>
</feature>
<name>A0A1S9M291_9MOLU</name>
<keyword evidence="5" id="KW-1185">Reference proteome</keyword>
<dbReference type="AlphaFoldDB" id="A0A1S9M291"/>
<evidence type="ECO:0000313" key="4">
    <source>
        <dbReference type="Proteomes" id="UP000189722"/>
    </source>
</evidence>